<comment type="caution">
    <text evidence="2">The sequence shown here is derived from an EMBL/GenBank/DDBJ whole genome shotgun (WGS) entry which is preliminary data.</text>
</comment>
<dbReference type="EMBL" id="JAUHJQ010000005">
    <property type="protein sequence ID" value="MDN4174056.1"/>
    <property type="molecule type" value="Genomic_DNA"/>
</dbReference>
<evidence type="ECO:0000313" key="3">
    <source>
        <dbReference type="Proteomes" id="UP001168620"/>
    </source>
</evidence>
<keyword evidence="1" id="KW-0732">Signal</keyword>
<dbReference type="Proteomes" id="UP001168620">
    <property type="component" value="Unassembled WGS sequence"/>
</dbReference>
<keyword evidence="3" id="KW-1185">Reference proteome</keyword>
<reference evidence="2" key="1">
    <citation type="submission" date="2023-06" db="EMBL/GenBank/DDBJ databases">
        <title>Draft genome sequence of Nocardioides sp. SOB77.</title>
        <authorList>
            <person name="Zhang G."/>
        </authorList>
    </citation>
    <scope>NUCLEOTIDE SEQUENCE</scope>
    <source>
        <strain evidence="2">SOB77</strain>
    </source>
</reference>
<name>A0ABT8FHM6_9ACTN</name>
<gene>
    <name evidence="2" type="ORF">QWY28_13930</name>
</gene>
<feature type="signal peptide" evidence="1">
    <location>
        <begin position="1"/>
        <end position="28"/>
    </location>
</feature>
<feature type="chain" id="PRO_5046077064" description="Lipoprotein LpqB beta-propeller domain-containing protein" evidence="1">
    <location>
        <begin position="29"/>
        <end position="359"/>
    </location>
</feature>
<evidence type="ECO:0000256" key="1">
    <source>
        <dbReference type="SAM" id="SignalP"/>
    </source>
</evidence>
<dbReference type="InterPro" id="IPR006311">
    <property type="entry name" value="TAT_signal"/>
</dbReference>
<evidence type="ECO:0008006" key="4">
    <source>
        <dbReference type="Google" id="ProtNLM"/>
    </source>
</evidence>
<sequence length="359" mass="37484">MSPLRTPRRSAVLATTAATAATALTALAALAALLVPASATPASSSAPAPAPVQIRPAALDRGADPAFPVLVGRTIVDGERKLRVDLPGVWLLGRSGGAYVVGFTSGGPQQQRIARLRPDGSRRTLVGDLGWDEARLSVDGDHVVLERVTVSADRRRTTLRVVDARSGELLAQRILPGVRDVLTADGGVAVVAGDGPRPTVRWDFTAGSASSDVTAGSVRTVTARDAYVADLAADRMAVFTRDPYEGGCSVVTSISEPGRTLWRSCDWRVEAVAPGGGRVAVVPLLSDGLGASAVQVRAVRGRLLAAYDVSGWFGPSRFESATSVVLDAHGTRRSALVRCGGTDGTDCERASRTTRTRHH</sequence>
<accession>A0ABT8FHM6</accession>
<protein>
    <recommendedName>
        <fullName evidence="4">Lipoprotein LpqB beta-propeller domain-containing protein</fullName>
    </recommendedName>
</protein>
<evidence type="ECO:0000313" key="2">
    <source>
        <dbReference type="EMBL" id="MDN4174056.1"/>
    </source>
</evidence>
<proteinExistence type="predicted"/>
<dbReference type="RefSeq" id="WP_300953155.1">
    <property type="nucleotide sequence ID" value="NZ_JAUHJQ010000005.1"/>
</dbReference>
<organism evidence="2 3">
    <name type="scientific">Nocardioides oceani</name>
    <dbReference type="NCBI Taxonomy" id="3058369"/>
    <lineage>
        <taxon>Bacteria</taxon>
        <taxon>Bacillati</taxon>
        <taxon>Actinomycetota</taxon>
        <taxon>Actinomycetes</taxon>
        <taxon>Propionibacteriales</taxon>
        <taxon>Nocardioidaceae</taxon>
        <taxon>Nocardioides</taxon>
    </lineage>
</organism>
<dbReference type="PROSITE" id="PS51318">
    <property type="entry name" value="TAT"/>
    <property type="match status" value="1"/>
</dbReference>